<dbReference type="EMBL" id="KV748274">
    <property type="protein sequence ID" value="OCK87040.1"/>
    <property type="molecule type" value="Genomic_DNA"/>
</dbReference>
<name>A0ACC8ELF2_9PEZI</name>
<protein>
    <submittedName>
        <fullName evidence="1">Amidase family protein</fullName>
    </submittedName>
</protein>
<reference evidence="1 2" key="1">
    <citation type="journal article" date="2016" name="Nat. Commun.">
        <title>Ectomycorrhizal ecology is imprinted in the genome of the dominant symbiotic fungus Cenococcum geophilum.</title>
        <authorList>
            <consortium name="DOE Joint Genome Institute"/>
            <person name="Peter M."/>
            <person name="Kohler A."/>
            <person name="Ohm R.A."/>
            <person name="Kuo A."/>
            <person name="Krutzmann J."/>
            <person name="Morin E."/>
            <person name="Arend M."/>
            <person name="Barry K.W."/>
            <person name="Binder M."/>
            <person name="Choi C."/>
            <person name="Clum A."/>
            <person name="Copeland A."/>
            <person name="Grisel N."/>
            <person name="Haridas S."/>
            <person name="Kipfer T."/>
            <person name="LaButti K."/>
            <person name="Lindquist E."/>
            <person name="Lipzen A."/>
            <person name="Maire R."/>
            <person name="Meier B."/>
            <person name="Mihaltcheva S."/>
            <person name="Molinier V."/>
            <person name="Murat C."/>
            <person name="Poggeler S."/>
            <person name="Quandt C.A."/>
            <person name="Sperisen C."/>
            <person name="Tritt A."/>
            <person name="Tisserant E."/>
            <person name="Crous P.W."/>
            <person name="Henrissat B."/>
            <person name="Nehls U."/>
            <person name="Egli S."/>
            <person name="Spatafora J.W."/>
            <person name="Grigoriev I.V."/>
            <person name="Martin F.M."/>
        </authorList>
    </citation>
    <scope>NUCLEOTIDE SEQUENCE [LARGE SCALE GENOMIC DNA]</scope>
    <source>
        <strain evidence="1 2">1.58</strain>
    </source>
</reference>
<evidence type="ECO:0000313" key="2">
    <source>
        <dbReference type="Proteomes" id="UP000250078"/>
    </source>
</evidence>
<proteinExistence type="predicted"/>
<organism evidence="1 2">
    <name type="scientific">Cenococcum geophilum 1.58</name>
    <dbReference type="NCBI Taxonomy" id="794803"/>
    <lineage>
        <taxon>Eukaryota</taxon>
        <taxon>Fungi</taxon>
        <taxon>Dikarya</taxon>
        <taxon>Ascomycota</taxon>
        <taxon>Pezizomycotina</taxon>
        <taxon>Dothideomycetes</taxon>
        <taxon>Pleosporomycetidae</taxon>
        <taxon>Gloniales</taxon>
        <taxon>Gloniaceae</taxon>
        <taxon>Cenococcum</taxon>
    </lineage>
</organism>
<gene>
    <name evidence="1" type="ORF">K441DRAFT_691373</name>
</gene>
<dbReference type="Proteomes" id="UP000250078">
    <property type="component" value="Unassembled WGS sequence"/>
</dbReference>
<sequence length="524" mass="56258">MDINSGAGTFGKAHLAGWIPSVTDDAPRFDPRTTSAAALQELLSSGKIKSVQILNEYYRQILAYNDYLKAVYQLAPGAITRAKELDALRASGNVLSPLHGIPVLLKDNIGTDPSFGMDNTGGNLALVGSFAAKNAPIVDRLIAAGAIILGKTTLSVSTGVRCGWSALHGQSQNPYIKGGIDMSDGVSGHSSPGGSSSGSAIAVAAGLAPMAIGTETEGSLNAPSTRHSLYTVKPTLGSVPNEGIIPISFHLDTAGPMCSTVKDTANLLTVLMANGRPDVPQGGYITAMKGADGWKELRVGVLDPEKFRYNEELQTPVPEAIEQIKETTLKGYERIKGFSKEYHYDVSLRLDNDFDYEGANSLIDLMVADFEPDLDKYLSGTQNSKVSTTKELAAWNKAHAHLVLPPEYPNQEEIERAIAFDQLSNRREKLMAHITEVGKSLPETLEKYNIDVIIGPSDSWFSRYSAATGFTLCTLPLGRIDYNGRPIGLTAIARSEVTLVTLMSAHEATFPAREPPTAFLCERT</sequence>
<keyword evidence="2" id="KW-1185">Reference proteome</keyword>
<evidence type="ECO:0000313" key="1">
    <source>
        <dbReference type="EMBL" id="OCK87040.1"/>
    </source>
</evidence>
<accession>A0ACC8ELF2</accession>